<dbReference type="GO" id="GO:0007420">
    <property type="term" value="P:brain development"/>
    <property type="evidence" value="ECO:0007669"/>
    <property type="project" value="TreeGrafter"/>
</dbReference>
<feature type="domain" description="C2H2-type" evidence="7">
    <location>
        <begin position="630"/>
        <end position="652"/>
    </location>
</feature>
<evidence type="ECO:0000256" key="2">
    <source>
        <dbReference type="ARBA" id="ARBA00022737"/>
    </source>
</evidence>
<feature type="domain" description="C2H2-type" evidence="7">
    <location>
        <begin position="689"/>
        <end position="717"/>
    </location>
</feature>
<dbReference type="GO" id="GO:0000978">
    <property type="term" value="F:RNA polymerase II cis-regulatory region sequence-specific DNA binding"/>
    <property type="evidence" value="ECO:0007669"/>
    <property type="project" value="TreeGrafter"/>
</dbReference>
<dbReference type="FunFam" id="3.30.160.60:FF:000444">
    <property type="entry name" value="Zinc finger protein 335"/>
    <property type="match status" value="1"/>
</dbReference>
<evidence type="ECO:0000256" key="3">
    <source>
        <dbReference type="ARBA" id="ARBA00022771"/>
    </source>
</evidence>
<gene>
    <name evidence="8" type="primary">Znf335</name>
    <name evidence="8" type="ORF">UPUEPO_R09176</name>
</gene>
<evidence type="ECO:0000256" key="4">
    <source>
        <dbReference type="ARBA" id="ARBA00022833"/>
    </source>
</evidence>
<dbReference type="FunFam" id="3.30.160.60:FF:000624">
    <property type="entry name" value="zinc finger protein 697"/>
    <property type="match status" value="1"/>
</dbReference>
<feature type="domain" description="C2H2-type" evidence="7">
    <location>
        <begin position="563"/>
        <end position="590"/>
    </location>
</feature>
<dbReference type="FunFam" id="3.30.160.60:FF:000796">
    <property type="entry name" value="Zinc finger protein 335"/>
    <property type="match status" value="1"/>
</dbReference>
<feature type="domain" description="C2H2-type" evidence="7">
    <location>
        <begin position="1143"/>
        <end position="1170"/>
    </location>
</feature>
<feature type="compositionally biased region" description="Polar residues" evidence="6">
    <location>
        <begin position="1"/>
        <end position="12"/>
    </location>
</feature>
<feature type="compositionally biased region" description="Acidic residues" evidence="6">
    <location>
        <begin position="315"/>
        <end position="345"/>
    </location>
</feature>
<dbReference type="PANTHER" id="PTHR24403">
    <property type="entry name" value="ZINC FINGER PROTEIN"/>
    <property type="match status" value="1"/>
</dbReference>
<dbReference type="PANTHER" id="PTHR24403:SF36">
    <property type="entry name" value="ZINC FINGER PROTEIN 335"/>
    <property type="match status" value="1"/>
</dbReference>
<evidence type="ECO:0000256" key="1">
    <source>
        <dbReference type="ARBA" id="ARBA00022723"/>
    </source>
</evidence>
<keyword evidence="3 5" id="KW-0863">Zinc-finger</keyword>
<dbReference type="FunFam" id="3.30.160.60:FF:003059">
    <property type="entry name" value="Zinc finger protein 335"/>
    <property type="match status" value="1"/>
</dbReference>
<feature type="domain" description="C2H2-type" evidence="7">
    <location>
        <begin position="1087"/>
        <end position="1114"/>
    </location>
</feature>
<keyword evidence="4" id="KW-0862">Zinc</keyword>
<feature type="region of interest" description="Disordered" evidence="6">
    <location>
        <begin position="413"/>
        <end position="479"/>
    </location>
</feature>
<feature type="non-terminal residue" evidence="8">
    <location>
        <position position="1389"/>
    </location>
</feature>
<dbReference type="EMBL" id="VZRI01011493">
    <property type="protein sequence ID" value="NWU99351.1"/>
    <property type="molecule type" value="Genomic_DNA"/>
</dbReference>
<feature type="domain" description="C2H2-type" evidence="7">
    <location>
        <begin position="1171"/>
        <end position="1199"/>
    </location>
</feature>
<feature type="domain" description="C2H2-type" evidence="7">
    <location>
        <begin position="505"/>
        <end position="532"/>
    </location>
</feature>
<keyword evidence="1" id="KW-0479">Metal-binding</keyword>
<keyword evidence="2" id="KW-0677">Repeat</keyword>
<comment type="caution">
    <text evidence="8">The sequence shown here is derived from an EMBL/GenBank/DDBJ whole genome shotgun (WGS) entry which is preliminary data.</text>
</comment>
<dbReference type="InterPro" id="IPR036236">
    <property type="entry name" value="Znf_C2H2_sf"/>
</dbReference>
<feature type="compositionally biased region" description="Low complexity" evidence="6">
    <location>
        <begin position="56"/>
        <end position="67"/>
    </location>
</feature>
<protein>
    <submittedName>
        <fullName evidence="8">ZN335 protein</fullName>
    </submittedName>
</protein>
<feature type="domain" description="C2H2-type" evidence="7">
    <location>
        <begin position="661"/>
        <end position="688"/>
    </location>
</feature>
<dbReference type="FunFam" id="3.30.160.60:FF:004444">
    <property type="match status" value="1"/>
</dbReference>
<evidence type="ECO:0000259" key="7">
    <source>
        <dbReference type="PROSITE" id="PS50157"/>
    </source>
</evidence>
<feature type="domain" description="C2H2-type" evidence="7">
    <location>
        <begin position="602"/>
        <end position="629"/>
    </location>
</feature>
<name>A0A7K6BC51_UPUEP</name>
<dbReference type="GO" id="GO:0008270">
    <property type="term" value="F:zinc ion binding"/>
    <property type="evidence" value="ECO:0007669"/>
    <property type="project" value="UniProtKB-KW"/>
</dbReference>
<feature type="non-terminal residue" evidence="8">
    <location>
        <position position="1"/>
    </location>
</feature>
<dbReference type="PROSITE" id="PS50157">
    <property type="entry name" value="ZINC_FINGER_C2H2_2"/>
    <property type="match status" value="10"/>
</dbReference>
<keyword evidence="9" id="KW-1185">Reference proteome</keyword>
<dbReference type="InterPro" id="IPR013087">
    <property type="entry name" value="Znf_C2H2_type"/>
</dbReference>
<dbReference type="GO" id="GO:0045944">
    <property type="term" value="P:positive regulation of transcription by RNA polymerase II"/>
    <property type="evidence" value="ECO:0007669"/>
    <property type="project" value="TreeGrafter"/>
</dbReference>
<organism evidence="8 9">
    <name type="scientific">Upupa epops</name>
    <name type="common">Eurasian hoopoe</name>
    <dbReference type="NCBI Taxonomy" id="57439"/>
    <lineage>
        <taxon>Eukaryota</taxon>
        <taxon>Metazoa</taxon>
        <taxon>Chordata</taxon>
        <taxon>Craniata</taxon>
        <taxon>Vertebrata</taxon>
        <taxon>Euteleostomi</taxon>
        <taxon>Archelosauria</taxon>
        <taxon>Archosauria</taxon>
        <taxon>Dinosauria</taxon>
        <taxon>Saurischia</taxon>
        <taxon>Theropoda</taxon>
        <taxon>Coelurosauria</taxon>
        <taxon>Aves</taxon>
        <taxon>Neognathae</taxon>
        <taxon>Neoaves</taxon>
        <taxon>Telluraves</taxon>
        <taxon>Coraciimorphae</taxon>
        <taxon>Bucerotiformes</taxon>
        <taxon>Upupidae</taxon>
        <taxon>Upupa</taxon>
    </lineage>
</organism>
<feature type="domain" description="C2H2-type" evidence="7">
    <location>
        <begin position="535"/>
        <end position="562"/>
    </location>
</feature>
<sequence length="1389" mass="153340">MEENAVESSSDAAPQAVRVEPSESGLGVGVGTSEAVSADSSDAAADRRPLSRADDSGVGQSSDSSRGSSEEVSESSSSTDAIPRIYLPDSSTLAQSTSVSSVSTVSQSVMVSESPQVLVHSSVTADGATAVSDSTASTSADLGSAIDKIIESTIGSDIIQSCITVTSAEDVGAEYLILQGPDDGAPMVSQMATSALDNSLAIEAVVDGPTSTCLDQPGPSDISEQLEVLELPTHPAQEVDEGEELDQADIKTMEEMMEVVVVQQFKCKMCQYKSISKKTLINHMKERHFQPVVSVLALKNGRPRKRGSTPKTVEEEVPEEDDDDDIVDAGAIDDPEEDSDYNPAEDEPRGRQPKYGRSVSTSSEERPRRRPGRPRKVPCLEDVPEAKLKPGAFFDLPEAHTLCASELQEEEVEPLVTSQSMPSRELQTSEAASSSVLETGTGENLAEPSISQSDSENKDPLTNTSPEEADTVPRRRGRPSRRFLGKKYRKYRYYYKSSKPLLRPFLCRICSSRFLTHDDLRFHVSSHEANDPQLFKCLQCSYRSRRWSSLKEHMFNHAGSKPYKCEECSYTSVYKKDVIRHSTVHSQGRKKRAQPPLKLNSFPCPVCNRVYMMQKRLTQHMKTHSTEKPHMCDKCGKSFKKRYTFKMHLLTHIQAIANRRFKCEFCDYICEDKKVLLNHQLSHMNDKPYKCSFCKYSTFREDFLVSHVAIKHTGGKPFACEFCHFTTKHKKNLRLHVHCRHADAFEEWAQRHPEEPLSRRRPFFTLQQIEELKQQHSQGQAPVEPKASTPVSAAPRCLSLLSPGAEPPIISQDSLEGATIIYEQGKKEEGRPDSHLRSPTDVAESTELATQTALDLLLNMSTQQEVATGDLGEAQVPCEPQQEEGVEVDSEEQQQKLVTLHMAEPGATVVQEAYEEAALDSSELQQITIPFSGTAGYSIITPISEEMPAPTALYSEEEGPAETSHTVVVSEAVVTEDALKDHSNHYIMSSGVSGGQFHHVEPLRGDTAFPLPTEGPEAQPVGVKWPLVQCVTRQLQKDSSLPPASEGQEISSPKVKWPALEGVAKKFSCKVSTAKKLSCKISTAKKFSCKVCTAMFTGRAEMESHKRAHIGPSTFKCPDCPFTATLWPEVRSHMVQHANLRPHKCAHCSFASKNKKDLRRHMLTHTNEKPFVCQVCGQRFNRNGHLKFHMQRLHNLEGKQPGAPAAQQTIILNSDEDTLATLQTALQSGQAVLAPERLQQALGQEHIIVAQEESVTSQEEAAYIQEITTADGQMVQHLVTSDNQVQYIIAQDGVQHLLPHEYVVVPEGHLDVQVQDGQITHIQYKQGSQFLQEPQIQYMPVSPEQQLVTQAQLEAAAHSAVSAVADAAMAQAQGVFTTEAMAEQIQQLQ</sequence>
<feature type="compositionally biased region" description="Basic and acidic residues" evidence="6">
    <location>
        <begin position="44"/>
        <end position="55"/>
    </location>
</feature>
<dbReference type="Proteomes" id="UP000544127">
    <property type="component" value="Unassembled WGS sequence"/>
</dbReference>
<feature type="compositionally biased region" description="Polar residues" evidence="6">
    <location>
        <begin position="416"/>
        <end position="442"/>
    </location>
</feature>
<feature type="compositionally biased region" description="Polar residues" evidence="6">
    <location>
        <begin position="449"/>
        <end position="466"/>
    </location>
</feature>
<evidence type="ECO:0000313" key="8">
    <source>
        <dbReference type="EMBL" id="NWU99351.1"/>
    </source>
</evidence>
<feature type="region of interest" description="Disordered" evidence="6">
    <location>
        <begin position="301"/>
        <end position="383"/>
    </location>
</feature>
<feature type="region of interest" description="Disordered" evidence="6">
    <location>
        <begin position="1"/>
        <end position="84"/>
    </location>
</feature>
<evidence type="ECO:0000256" key="5">
    <source>
        <dbReference type="PROSITE-ProRule" id="PRU00042"/>
    </source>
</evidence>
<dbReference type="Gene3D" id="3.30.160.60">
    <property type="entry name" value="Classic Zinc Finger"/>
    <property type="match status" value="7"/>
</dbReference>
<reference evidence="8 9" key="1">
    <citation type="submission" date="2019-09" db="EMBL/GenBank/DDBJ databases">
        <title>Bird 10,000 Genomes (B10K) Project - Family phase.</title>
        <authorList>
            <person name="Zhang G."/>
        </authorList>
    </citation>
    <scope>NUCLEOTIDE SEQUENCE [LARGE SCALE GENOMIC DNA]</scope>
    <source>
        <strain evidence="8">B10K-DU-012-37</strain>
    </source>
</reference>
<dbReference type="GO" id="GO:0050769">
    <property type="term" value="P:positive regulation of neurogenesis"/>
    <property type="evidence" value="ECO:0007669"/>
    <property type="project" value="TreeGrafter"/>
</dbReference>
<dbReference type="SMART" id="SM00355">
    <property type="entry name" value="ZnF_C2H2"/>
    <property type="match status" value="13"/>
</dbReference>
<dbReference type="GO" id="GO:0005634">
    <property type="term" value="C:nucleus"/>
    <property type="evidence" value="ECO:0007669"/>
    <property type="project" value="TreeGrafter"/>
</dbReference>
<evidence type="ECO:0000313" key="9">
    <source>
        <dbReference type="Proteomes" id="UP000544127"/>
    </source>
</evidence>
<proteinExistence type="predicted"/>
<dbReference type="PROSITE" id="PS00028">
    <property type="entry name" value="ZINC_FINGER_C2H2_1"/>
    <property type="match status" value="6"/>
</dbReference>
<dbReference type="Pfam" id="PF00096">
    <property type="entry name" value="zf-C2H2"/>
    <property type="match status" value="3"/>
</dbReference>
<dbReference type="InterPro" id="IPR050688">
    <property type="entry name" value="Zinc_finger/UBP_domain"/>
</dbReference>
<accession>A0A7K6BC51</accession>
<dbReference type="OrthoDB" id="8117402at2759"/>
<dbReference type="SUPFAM" id="SSF57667">
    <property type="entry name" value="beta-beta-alpha zinc fingers"/>
    <property type="match status" value="7"/>
</dbReference>
<evidence type="ECO:0000256" key="6">
    <source>
        <dbReference type="SAM" id="MobiDB-lite"/>
    </source>
</evidence>